<keyword evidence="4" id="KW-0663">Pyridoxal phosphate</keyword>
<evidence type="ECO:0000259" key="6">
    <source>
        <dbReference type="Pfam" id="PF01276"/>
    </source>
</evidence>
<dbReference type="Gene3D" id="3.40.640.10">
    <property type="entry name" value="Type I PLP-dependent aspartate aminotransferase-like (Major domain)"/>
    <property type="match status" value="1"/>
</dbReference>
<dbReference type="Pfam" id="PF03711">
    <property type="entry name" value="OKR_DC_1_C"/>
    <property type="match status" value="1"/>
</dbReference>
<comment type="cofactor">
    <cofactor evidence="1">
        <name>pyridoxal 5'-phosphate</name>
        <dbReference type="ChEBI" id="CHEBI:597326"/>
    </cofactor>
</comment>
<dbReference type="InterPro" id="IPR000310">
    <property type="entry name" value="Orn/Lys/Arg_deCO2ase_major_dom"/>
</dbReference>
<dbReference type="PANTHER" id="PTHR43277">
    <property type="entry name" value="ARGININE DECARBOXYLASE"/>
    <property type="match status" value="1"/>
</dbReference>
<dbReference type="SUPFAM" id="SSF53383">
    <property type="entry name" value="PLP-dependent transferases"/>
    <property type="match status" value="1"/>
</dbReference>
<gene>
    <name evidence="8" type="ORF">G3M99_03660</name>
</gene>
<evidence type="ECO:0000256" key="3">
    <source>
        <dbReference type="ARBA" id="ARBA00022793"/>
    </source>
</evidence>
<dbReference type="InterPro" id="IPR036633">
    <property type="entry name" value="Prn/Lys/Arg_de-COase_C_sf"/>
</dbReference>
<evidence type="ECO:0000256" key="1">
    <source>
        <dbReference type="ARBA" id="ARBA00001933"/>
    </source>
</evidence>
<name>A0A6M0H238_9CLOT</name>
<evidence type="ECO:0000256" key="5">
    <source>
        <dbReference type="ARBA" id="ARBA00023239"/>
    </source>
</evidence>
<dbReference type="PANTHER" id="PTHR43277:SF4">
    <property type="entry name" value="ARGININE DECARBOXYLASE"/>
    <property type="match status" value="1"/>
</dbReference>
<dbReference type="GO" id="GO:0016831">
    <property type="term" value="F:carboxy-lyase activity"/>
    <property type="evidence" value="ECO:0007669"/>
    <property type="project" value="UniProtKB-KW"/>
</dbReference>
<dbReference type="InterPro" id="IPR015421">
    <property type="entry name" value="PyrdxlP-dep_Trfase_major"/>
</dbReference>
<accession>A0A6M0H238</accession>
<dbReference type="EMBL" id="JAAGPU010000004">
    <property type="protein sequence ID" value="NEU03961.1"/>
    <property type="molecule type" value="Genomic_DNA"/>
</dbReference>
<dbReference type="SUPFAM" id="SSF55904">
    <property type="entry name" value="Ornithine decarboxylase C-terminal domain"/>
    <property type="match status" value="1"/>
</dbReference>
<keyword evidence="3" id="KW-0210">Decarboxylase</keyword>
<feature type="domain" description="Orn/Lys/Arg decarboxylases family 1 pyridoxal-P attachment site" evidence="6">
    <location>
        <begin position="4"/>
        <end position="302"/>
    </location>
</feature>
<evidence type="ECO:0000259" key="7">
    <source>
        <dbReference type="Pfam" id="PF03711"/>
    </source>
</evidence>
<keyword evidence="8" id="KW-0032">Aminotransferase</keyword>
<comment type="similarity">
    <text evidence="2">Belongs to the Orn/Lys/Arg decarboxylase class-I family.</text>
</comment>
<dbReference type="RefSeq" id="WP_199869234.1">
    <property type="nucleotide sequence ID" value="NZ_JAAGPU010000004.1"/>
</dbReference>
<protein>
    <submittedName>
        <fullName evidence="8">Aminotransferase class V-fold PLP-dependent enzyme</fullName>
    </submittedName>
</protein>
<keyword evidence="8" id="KW-0808">Transferase</keyword>
<evidence type="ECO:0000256" key="2">
    <source>
        <dbReference type="ARBA" id="ARBA00010671"/>
    </source>
</evidence>
<dbReference type="GO" id="GO:0008483">
    <property type="term" value="F:transaminase activity"/>
    <property type="evidence" value="ECO:0007669"/>
    <property type="project" value="UniProtKB-KW"/>
</dbReference>
<evidence type="ECO:0000313" key="9">
    <source>
        <dbReference type="Proteomes" id="UP000481872"/>
    </source>
</evidence>
<evidence type="ECO:0000313" key="8">
    <source>
        <dbReference type="EMBL" id="NEU03961.1"/>
    </source>
</evidence>
<dbReference type="AlphaFoldDB" id="A0A6M0H238"/>
<feature type="domain" description="Orn/Lys/Arg decarboxylase C-terminal" evidence="7">
    <location>
        <begin position="402"/>
        <end position="451"/>
    </location>
</feature>
<organism evidence="8 9">
    <name type="scientific">Clostridium senegalense</name>
    <dbReference type="NCBI Taxonomy" id="1465809"/>
    <lineage>
        <taxon>Bacteria</taxon>
        <taxon>Bacillati</taxon>
        <taxon>Bacillota</taxon>
        <taxon>Clostridia</taxon>
        <taxon>Eubacteriales</taxon>
        <taxon>Clostridiaceae</taxon>
        <taxon>Clostridium</taxon>
    </lineage>
</organism>
<dbReference type="InterPro" id="IPR015424">
    <property type="entry name" value="PyrdxlP-dep_Trfase"/>
</dbReference>
<keyword evidence="9" id="KW-1185">Reference proteome</keyword>
<dbReference type="InterPro" id="IPR008286">
    <property type="entry name" value="Prn/Lys/Arg_de-COase_C"/>
</dbReference>
<comment type="caution">
    <text evidence="8">The sequence shown here is derived from an EMBL/GenBank/DDBJ whole genome shotgun (WGS) entry which is preliminary data.</text>
</comment>
<dbReference type="Pfam" id="PF01276">
    <property type="entry name" value="OKR_DC_1"/>
    <property type="match status" value="1"/>
</dbReference>
<evidence type="ECO:0000256" key="4">
    <source>
        <dbReference type="ARBA" id="ARBA00022898"/>
    </source>
</evidence>
<dbReference type="Proteomes" id="UP000481872">
    <property type="component" value="Unassembled WGS sequence"/>
</dbReference>
<dbReference type="InterPro" id="IPR052357">
    <property type="entry name" value="Orn_Lys_Arg_decarboxylase-I"/>
</dbReference>
<dbReference type="Gene3D" id="3.90.105.10">
    <property type="entry name" value="Molybdopterin biosynthesis moea protein, domain 2"/>
    <property type="match status" value="1"/>
</dbReference>
<keyword evidence="5" id="KW-0456">Lyase</keyword>
<proteinExistence type="inferred from homology"/>
<sequence length="472" mass="53831">MTSTPLIDGILKYINENNVPLSMPGHKCGRGYKITNEGLLFLNNLIKFDITEVDGVDNLHSPEDIIKESLELLSKFYESKKSYFLVNGSTSGNLAMIFSSFQEGDKVIVERNCHRSIYNGIIMRKLKPIYIKNNISDIYDAPLSIDIDNLYKTIEQNQDAKGVILTYPNYYGICYDLKSIVNKAKLHGMKVIVDSAHGAHFKANNRLPKDALELGCDMVVESSHKTIPSLTQTAFLHVNEGVDLNVVDFYVSAFLSTSPSYILMASMEYGRFFLQEYGENFYNELLNLCDKYAKEINKLSIFHIISEKDLDKGLTLDKTRFIINVDKGYSGHKLLNYLRENGVQCELSDCRNVVAIFSPFNTEEDFKKLYNELKNCDVTILKEKNIKALECHIPNTKLYPYEVLHKKQVLKNYKKCQNKICKEAVVPYPPGIPLVMPGEIIDEKSLDILQYYIDNKVTILGLENNNIVIIEE</sequence>
<reference evidence="8 9" key="1">
    <citation type="submission" date="2020-02" db="EMBL/GenBank/DDBJ databases">
        <title>Genome assembly of a novel Clostridium senegalense strain.</title>
        <authorList>
            <person name="Gupta T.B."/>
            <person name="Jauregui R."/>
            <person name="Maclean P."/>
            <person name="Nawarathana A."/>
            <person name="Brightwell G."/>
        </authorList>
    </citation>
    <scope>NUCLEOTIDE SEQUENCE [LARGE SCALE GENOMIC DNA]</scope>
    <source>
        <strain evidence="8 9">AGRFS4</strain>
    </source>
</reference>